<proteinExistence type="predicted"/>
<dbReference type="PIRSF" id="PIRSF005572">
    <property type="entry name" value="NifS"/>
    <property type="match status" value="1"/>
</dbReference>
<evidence type="ECO:0000256" key="2">
    <source>
        <dbReference type="ARBA" id="ARBA00022898"/>
    </source>
</evidence>
<comment type="caution">
    <text evidence="4">The sequence shown here is derived from an EMBL/GenBank/DDBJ whole genome shotgun (WGS) entry which is preliminary data.</text>
</comment>
<dbReference type="SUPFAM" id="SSF53383">
    <property type="entry name" value="PLP-dependent transferases"/>
    <property type="match status" value="1"/>
</dbReference>
<evidence type="ECO:0000256" key="1">
    <source>
        <dbReference type="ARBA" id="ARBA00001933"/>
    </source>
</evidence>
<dbReference type="InterPro" id="IPR015422">
    <property type="entry name" value="PyrdxlP-dep_Trfase_small"/>
</dbReference>
<dbReference type="Pfam" id="PF00266">
    <property type="entry name" value="Aminotran_5"/>
    <property type="match status" value="1"/>
</dbReference>
<protein>
    <submittedName>
        <fullName evidence="4">Cysteine desulfurase</fullName>
    </submittedName>
</protein>
<dbReference type="InterPro" id="IPR015424">
    <property type="entry name" value="PyrdxlP-dep_Trfase"/>
</dbReference>
<dbReference type="PANTHER" id="PTHR11601">
    <property type="entry name" value="CYSTEINE DESULFURYLASE FAMILY MEMBER"/>
    <property type="match status" value="1"/>
</dbReference>
<evidence type="ECO:0000313" key="4">
    <source>
        <dbReference type="EMBL" id="GGF30283.1"/>
    </source>
</evidence>
<reference evidence="4" key="1">
    <citation type="journal article" date="2014" name="Int. J. Syst. Evol. Microbiol.">
        <title>Complete genome sequence of Corynebacterium casei LMG S-19264T (=DSM 44701T), isolated from a smear-ripened cheese.</title>
        <authorList>
            <consortium name="US DOE Joint Genome Institute (JGI-PGF)"/>
            <person name="Walter F."/>
            <person name="Albersmeier A."/>
            <person name="Kalinowski J."/>
            <person name="Ruckert C."/>
        </authorList>
    </citation>
    <scope>NUCLEOTIDE SEQUENCE</scope>
    <source>
        <strain evidence="4">CGMCC 1.12153</strain>
    </source>
</reference>
<evidence type="ECO:0000259" key="3">
    <source>
        <dbReference type="Pfam" id="PF00266"/>
    </source>
</evidence>
<dbReference type="AlphaFoldDB" id="A0A917EYB1"/>
<dbReference type="InterPro" id="IPR015421">
    <property type="entry name" value="PyrdxlP-dep_Trfase_major"/>
</dbReference>
<sequence>MKYFDFASTCPMSKESLQTYITASQEYYGNTESLHDAGSKAETLVEHCRATLANLLKVEQEGISFTSGGTESNMLAINALAEAKRGKHIIISAGEHSSIKNVTTKLMNAGFEVSEVPLTNEGIIDMEQLQQLIREDTSLISIQHVNSETGKIQPIEKVHKICKSNHLLLHSDCVQSFGKIDLSSITSLVDSFSISSHKIYGPKGIGALYIRPSLSFRPFLPNVTHESGVRPGTLNTPGIAAFTTAAKEMVMNLHSHQNHTQQLKQELIKHLDEVKQKVEIIGSNSEAPIPIIGLCIENVSGQHMMLEANRKGFYFSTGSACQMSKNAPSQTLLAMGLSEQKAQTFIRISFGRDQTLNDVRGLASAIIDVIEGEDYEPV</sequence>
<keyword evidence="2" id="KW-0663">Pyridoxal phosphate</keyword>
<comment type="cofactor">
    <cofactor evidence="1">
        <name>pyridoxal 5'-phosphate</name>
        <dbReference type="ChEBI" id="CHEBI:597326"/>
    </cofactor>
</comment>
<keyword evidence="5" id="KW-1185">Reference proteome</keyword>
<accession>A0A917EYB1</accession>
<reference evidence="4" key="2">
    <citation type="submission" date="2020-09" db="EMBL/GenBank/DDBJ databases">
        <authorList>
            <person name="Sun Q."/>
            <person name="Zhou Y."/>
        </authorList>
    </citation>
    <scope>NUCLEOTIDE SEQUENCE</scope>
    <source>
        <strain evidence="4">CGMCC 1.12153</strain>
    </source>
</reference>
<name>A0A917EYB1_HALAA</name>
<dbReference type="Proteomes" id="UP000660110">
    <property type="component" value="Unassembled WGS sequence"/>
</dbReference>
<dbReference type="InterPro" id="IPR000192">
    <property type="entry name" value="Aminotrans_V_dom"/>
</dbReference>
<dbReference type="Gene3D" id="3.90.1150.10">
    <property type="entry name" value="Aspartate Aminotransferase, domain 1"/>
    <property type="match status" value="1"/>
</dbReference>
<dbReference type="NCBIfam" id="NF002806">
    <property type="entry name" value="PRK02948.1"/>
    <property type="match status" value="1"/>
</dbReference>
<organism evidence="4 5">
    <name type="scientific">Halobacillus andaensis</name>
    <dbReference type="NCBI Taxonomy" id="1176239"/>
    <lineage>
        <taxon>Bacteria</taxon>
        <taxon>Bacillati</taxon>
        <taxon>Bacillota</taxon>
        <taxon>Bacilli</taxon>
        <taxon>Bacillales</taxon>
        <taxon>Bacillaceae</taxon>
        <taxon>Halobacillus</taxon>
    </lineage>
</organism>
<dbReference type="EMBL" id="BMEL01000004">
    <property type="protein sequence ID" value="GGF30283.1"/>
    <property type="molecule type" value="Genomic_DNA"/>
</dbReference>
<dbReference type="RefSeq" id="WP_188378492.1">
    <property type="nucleotide sequence ID" value="NZ_BMEL01000004.1"/>
</dbReference>
<dbReference type="GO" id="GO:0003824">
    <property type="term" value="F:catalytic activity"/>
    <property type="evidence" value="ECO:0007669"/>
    <property type="project" value="UniProtKB-ARBA"/>
</dbReference>
<dbReference type="Gene3D" id="3.40.640.10">
    <property type="entry name" value="Type I PLP-dependent aspartate aminotransferase-like (Major domain)"/>
    <property type="match status" value="1"/>
</dbReference>
<feature type="domain" description="Aminotransferase class V" evidence="3">
    <location>
        <begin position="3"/>
        <end position="360"/>
    </location>
</feature>
<evidence type="ECO:0000313" key="5">
    <source>
        <dbReference type="Proteomes" id="UP000660110"/>
    </source>
</evidence>
<dbReference type="InterPro" id="IPR016454">
    <property type="entry name" value="Cysteine_dSase"/>
</dbReference>
<dbReference type="PANTHER" id="PTHR11601:SF36">
    <property type="entry name" value="CYSTEINE DESULFURASE NIFS-RELATED"/>
    <property type="match status" value="1"/>
</dbReference>
<gene>
    <name evidence="4" type="primary">nifS</name>
    <name evidence="4" type="ORF">GCM10010954_31760</name>
</gene>